<gene>
    <name evidence="1" type="ORF">HA72_0706</name>
    <name evidence="2" type="ORF">MsedA_0719</name>
    <name evidence="3" type="ORF">MsedB_0719</name>
    <name evidence="4" type="ORF">MsedC_0718</name>
    <name evidence="5" type="ORF">MsedD_0719</name>
    <name evidence="6" type="ORF">MsedE_0719</name>
</gene>
<evidence type="ECO:0000313" key="6">
    <source>
        <dbReference type="EMBL" id="AKV82792.1"/>
    </source>
</evidence>
<dbReference type="Proteomes" id="UP000056255">
    <property type="component" value="Chromosome"/>
</dbReference>
<dbReference type="EMBL" id="CP012172">
    <property type="protein sequence ID" value="AKV73808.1"/>
    <property type="molecule type" value="Genomic_DNA"/>
</dbReference>
<dbReference type="Proteomes" id="UP000068832">
    <property type="component" value="Chromosome"/>
</dbReference>
<sequence length="117" mass="13761">MNTVDAKTRGKTRKIRMTESISAFKEELRAITFEPIYGDSVKDIITRLTTKIQELSEKYDYVIEFPKKAEVETDGNIYYFTYNLRVRTKAGVKRIQVRVQYIMYDQEGWVGMITEIS</sequence>
<dbReference type="PATRIC" id="fig|43687.5.peg.721"/>
<evidence type="ECO:0000313" key="4">
    <source>
        <dbReference type="EMBL" id="AKV78299.1"/>
    </source>
</evidence>
<dbReference type="Proteomes" id="UP000062398">
    <property type="component" value="Chromosome"/>
</dbReference>
<evidence type="ECO:0000313" key="8">
    <source>
        <dbReference type="Proteomes" id="UP000056255"/>
    </source>
</evidence>
<name>A0A088E4F8_9CREN</name>
<dbReference type="Proteomes" id="UP000061362">
    <property type="component" value="Chromosome"/>
</dbReference>
<dbReference type="EMBL" id="CP012173">
    <property type="protein sequence ID" value="AKV76048.1"/>
    <property type="molecule type" value="Genomic_DNA"/>
</dbReference>
<dbReference type="Proteomes" id="UP000062475">
    <property type="component" value="Chromosome"/>
</dbReference>
<dbReference type="OrthoDB" id="43701at2157"/>
<evidence type="ECO:0000313" key="3">
    <source>
        <dbReference type="EMBL" id="AKV76048.1"/>
    </source>
</evidence>
<evidence type="ECO:0000313" key="11">
    <source>
        <dbReference type="Proteomes" id="UP000062475"/>
    </source>
</evidence>
<accession>A0A088E4F8</accession>
<dbReference type="AlphaFoldDB" id="A0A088E4F8"/>
<dbReference type="EMBL" id="CP012176">
    <property type="protein sequence ID" value="AKV82792.1"/>
    <property type="molecule type" value="Genomic_DNA"/>
</dbReference>
<evidence type="ECO:0000313" key="9">
    <source>
        <dbReference type="Proteomes" id="UP000061362"/>
    </source>
</evidence>
<evidence type="ECO:0000313" key="10">
    <source>
        <dbReference type="Proteomes" id="UP000062398"/>
    </source>
</evidence>
<reference evidence="6 8" key="3">
    <citation type="submission" date="2015-07" db="EMBL/GenBank/DDBJ databases">
        <title>Physiological, transcriptional responses and genome re-sequencing of acid resistant extremely thermoacidophilic Metallosphaera sedula SARC-M1.</title>
        <authorList>
            <person name="Ai C."/>
            <person name="McCarthy S."/>
            <person name="Eckrich V."/>
            <person name="Rudrappa D."/>
            <person name="Qiu G."/>
            <person name="Blum P."/>
        </authorList>
    </citation>
    <scope>NUCLEOTIDE SEQUENCE [LARGE SCALE GENOMIC DNA]</scope>
    <source>
        <strain evidence="6 8">SARC-M1</strain>
    </source>
</reference>
<reference evidence="9 10" key="2">
    <citation type="journal article" date="2015" name="Genome Announc.">
        <title>Complete Genome Sequences of Evolved Arsenate-Resistant Metallosphaera sedula Strains.</title>
        <authorList>
            <person name="Ai C."/>
            <person name="McCarthy S."/>
            <person name="Schackwitz W."/>
            <person name="Martin J."/>
            <person name="Lipzen A."/>
            <person name="Blum P."/>
        </authorList>
    </citation>
    <scope>NUCLEOTIDE SEQUENCE [LARGE SCALE GENOMIC DNA]</scope>
    <source>
        <strain evidence="4 10">ARS120-1</strain>
        <strain evidence="5 9">ARS120-2</strain>
        <strain evidence="2 12">ARS50-1</strain>
        <strain evidence="3 11">ARS50-2</strain>
    </source>
</reference>
<evidence type="ECO:0000313" key="1">
    <source>
        <dbReference type="EMBL" id="AIM26868.1"/>
    </source>
</evidence>
<protein>
    <submittedName>
        <fullName evidence="1">Uncharacterized protein</fullName>
    </submittedName>
</protein>
<evidence type="ECO:0000313" key="7">
    <source>
        <dbReference type="Proteomes" id="UP000029084"/>
    </source>
</evidence>
<evidence type="ECO:0000313" key="2">
    <source>
        <dbReference type="EMBL" id="AKV73808.1"/>
    </source>
</evidence>
<dbReference type="EMBL" id="CP008822">
    <property type="protein sequence ID" value="AIM26868.1"/>
    <property type="molecule type" value="Genomic_DNA"/>
</dbReference>
<evidence type="ECO:0000313" key="5">
    <source>
        <dbReference type="EMBL" id="AKV80544.1"/>
    </source>
</evidence>
<proteinExistence type="predicted"/>
<evidence type="ECO:0000313" key="12">
    <source>
        <dbReference type="Proteomes" id="UP000068832"/>
    </source>
</evidence>
<dbReference type="GeneID" id="91755159"/>
<dbReference type="Proteomes" id="UP000029084">
    <property type="component" value="Chromosome"/>
</dbReference>
<reference evidence="1 7" key="1">
    <citation type="journal article" date="2014" name="J. Bacteriol.">
        <title>Role of an Archaeal PitA Transporter in the Copper and Arsenic Resistance of Metallosphaera sedula, an Extreme Thermoacidophile.</title>
        <authorList>
            <person name="McCarthy S."/>
            <person name="Ai C."/>
            <person name="Wheaton G."/>
            <person name="Tevatia R."/>
            <person name="Eckrich V."/>
            <person name="Kelly R."/>
            <person name="Blum P."/>
        </authorList>
    </citation>
    <scope>NUCLEOTIDE SEQUENCE [LARGE SCALE GENOMIC DNA]</scope>
    <source>
        <strain evidence="1 7">CuR1</strain>
    </source>
</reference>
<dbReference type="EMBL" id="CP012174">
    <property type="protein sequence ID" value="AKV78299.1"/>
    <property type="molecule type" value="Genomic_DNA"/>
</dbReference>
<dbReference type="OMA" id="WMGIITD"/>
<dbReference type="RefSeq" id="WP_012020668.1">
    <property type="nucleotide sequence ID" value="NZ_CP008822.1"/>
</dbReference>
<organism evidence="1 7">
    <name type="scientific">Metallosphaera sedula</name>
    <dbReference type="NCBI Taxonomy" id="43687"/>
    <lineage>
        <taxon>Archaea</taxon>
        <taxon>Thermoproteota</taxon>
        <taxon>Thermoprotei</taxon>
        <taxon>Sulfolobales</taxon>
        <taxon>Sulfolobaceae</taxon>
        <taxon>Metallosphaera</taxon>
    </lineage>
</organism>
<dbReference type="EMBL" id="CP012175">
    <property type="protein sequence ID" value="AKV80544.1"/>
    <property type="molecule type" value="Genomic_DNA"/>
</dbReference>